<evidence type="ECO:0000313" key="8">
    <source>
        <dbReference type="EMBL" id="MBP0724369.1"/>
    </source>
</evidence>
<dbReference type="PANTHER" id="PTHR40064:SF1">
    <property type="entry name" value="MEMBRANE PROTEIN"/>
    <property type="match status" value="1"/>
</dbReference>
<keyword evidence="3 6" id="KW-0812">Transmembrane</keyword>
<evidence type="ECO:0000256" key="3">
    <source>
        <dbReference type="ARBA" id="ARBA00022692"/>
    </source>
</evidence>
<dbReference type="AlphaFoldDB" id="A0A940SIZ7"/>
<feature type="transmembrane region" description="Helical" evidence="6">
    <location>
        <begin position="116"/>
        <end position="142"/>
    </location>
</feature>
<name>A0A940SIZ7_9BACI</name>
<evidence type="ECO:0000256" key="2">
    <source>
        <dbReference type="ARBA" id="ARBA00022475"/>
    </source>
</evidence>
<sequence length="322" mass="37038">MFKIGSRVIKTALGSATAIFIAQSLGLNFYSSAGILTILCIQPTKKRSLETSIRRYSACVVVLVFCYFFFSVFGFNPFGIALLLLFFIPTLVMLNIQEGVISSSVIMVHIYSLQKISLHIVLNELYVISIGIGVALLFNLYMPSLEHKVNLYKKEIENGFILILDAISVFLNSPEEKFDLKEVNQIEKKIGIAKRISKLEIDNHFFRSSNDEDYEYVAMRERQLEILKRIINSLKIVKKENEQSKILSDFFHDICFSLNPNSTGIISLHQLDELYEMFRSMPLPKNSDDFETRAAVLNIIHEMENFLVVKKRYVEKYVNKSR</sequence>
<feature type="domain" description="Putative aromatic acid exporter C-terminal" evidence="7">
    <location>
        <begin position="146"/>
        <end position="311"/>
    </location>
</feature>
<dbReference type="Pfam" id="PF11728">
    <property type="entry name" value="ArAE_1_C"/>
    <property type="match status" value="1"/>
</dbReference>
<dbReference type="Gene3D" id="1.20.120.940">
    <property type="entry name" value="Putative aromatic acid exporter, C-terminal domain"/>
    <property type="match status" value="1"/>
</dbReference>
<keyword evidence="9" id="KW-1185">Reference proteome</keyword>
<comment type="caution">
    <text evidence="8">The sequence shown here is derived from an EMBL/GenBank/DDBJ whole genome shotgun (WGS) entry which is preliminary data.</text>
</comment>
<reference evidence="8" key="1">
    <citation type="submission" date="2021-04" db="EMBL/GenBank/DDBJ databases">
        <title>Genome seq and assembly of Bacillus sp.</title>
        <authorList>
            <person name="Chhetri G."/>
        </authorList>
    </citation>
    <scope>NUCLEOTIDE SEQUENCE</scope>
    <source>
        <strain evidence="8">RG28</strain>
    </source>
</reference>
<dbReference type="RefSeq" id="WP_209402807.1">
    <property type="nucleotide sequence ID" value="NZ_JAGIYQ010000002.1"/>
</dbReference>
<dbReference type="GO" id="GO:0005886">
    <property type="term" value="C:plasma membrane"/>
    <property type="evidence" value="ECO:0007669"/>
    <property type="project" value="UniProtKB-SubCell"/>
</dbReference>
<keyword evidence="5 6" id="KW-0472">Membrane</keyword>
<dbReference type="InterPro" id="IPR021062">
    <property type="entry name" value="ArAE_1_C"/>
</dbReference>
<dbReference type="InterPro" id="IPR038323">
    <property type="entry name" value="ArAE_1_C_sf"/>
</dbReference>
<protein>
    <submittedName>
        <fullName evidence="8">Aromatic acid exporter family protein</fullName>
    </submittedName>
</protein>
<dbReference type="EMBL" id="JAGIYQ010000002">
    <property type="protein sequence ID" value="MBP0724369.1"/>
    <property type="molecule type" value="Genomic_DNA"/>
</dbReference>
<evidence type="ECO:0000256" key="1">
    <source>
        <dbReference type="ARBA" id="ARBA00004651"/>
    </source>
</evidence>
<evidence type="ECO:0000256" key="5">
    <source>
        <dbReference type="ARBA" id="ARBA00023136"/>
    </source>
</evidence>
<dbReference type="InterPro" id="IPR010343">
    <property type="entry name" value="ArAE_1"/>
</dbReference>
<evidence type="ECO:0000256" key="4">
    <source>
        <dbReference type="ARBA" id="ARBA00022989"/>
    </source>
</evidence>
<accession>A0A940SIZ7</accession>
<proteinExistence type="predicted"/>
<organism evidence="8 9">
    <name type="scientific">Gottfriedia endophytica</name>
    <dbReference type="NCBI Taxonomy" id="2820819"/>
    <lineage>
        <taxon>Bacteria</taxon>
        <taxon>Bacillati</taxon>
        <taxon>Bacillota</taxon>
        <taxon>Bacilli</taxon>
        <taxon>Bacillales</taxon>
        <taxon>Bacillaceae</taxon>
        <taxon>Gottfriedia</taxon>
    </lineage>
</organism>
<keyword evidence="4 6" id="KW-1133">Transmembrane helix</keyword>
<evidence type="ECO:0000256" key="6">
    <source>
        <dbReference type="SAM" id="Phobius"/>
    </source>
</evidence>
<comment type="subcellular location">
    <subcellularLocation>
        <location evidence="1">Cell membrane</location>
        <topology evidence="1">Multi-pass membrane protein</topology>
    </subcellularLocation>
</comment>
<keyword evidence="2" id="KW-1003">Cell membrane</keyword>
<dbReference type="Pfam" id="PF06081">
    <property type="entry name" value="ArAE_1"/>
    <property type="match status" value="1"/>
</dbReference>
<feature type="transmembrane region" description="Helical" evidence="6">
    <location>
        <begin position="53"/>
        <end position="72"/>
    </location>
</feature>
<evidence type="ECO:0000313" key="9">
    <source>
        <dbReference type="Proteomes" id="UP000682134"/>
    </source>
</evidence>
<dbReference type="PANTHER" id="PTHR40064">
    <property type="entry name" value="MEMBRANE PROTEIN-RELATED"/>
    <property type="match status" value="1"/>
</dbReference>
<evidence type="ECO:0000259" key="7">
    <source>
        <dbReference type="Pfam" id="PF11728"/>
    </source>
</evidence>
<gene>
    <name evidence="8" type="ORF">J5Y03_04110</name>
</gene>
<feature type="transmembrane region" description="Helical" evidence="6">
    <location>
        <begin position="20"/>
        <end position="41"/>
    </location>
</feature>
<dbReference type="InterPro" id="IPR052984">
    <property type="entry name" value="UPF0421"/>
</dbReference>
<dbReference type="Proteomes" id="UP000682134">
    <property type="component" value="Unassembled WGS sequence"/>
</dbReference>